<name>A0AAW1W4H6_RUBAR</name>
<evidence type="ECO:0000313" key="3">
    <source>
        <dbReference type="Proteomes" id="UP001457282"/>
    </source>
</evidence>
<evidence type="ECO:0000313" key="2">
    <source>
        <dbReference type="EMBL" id="KAK9919463.1"/>
    </source>
</evidence>
<reference evidence="2 3" key="1">
    <citation type="journal article" date="2023" name="G3 (Bethesda)">
        <title>A chromosome-length genome assembly and annotation of blackberry (Rubus argutus, cv. 'Hillquist').</title>
        <authorList>
            <person name="Bruna T."/>
            <person name="Aryal R."/>
            <person name="Dudchenko O."/>
            <person name="Sargent D.J."/>
            <person name="Mead D."/>
            <person name="Buti M."/>
            <person name="Cavallini A."/>
            <person name="Hytonen T."/>
            <person name="Andres J."/>
            <person name="Pham M."/>
            <person name="Weisz D."/>
            <person name="Mascagni F."/>
            <person name="Usai G."/>
            <person name="Natali L."/>
            <person name="Bassil N."/>
            <person name="Fernandez G.E."/>
            <person name="Lomsadze A."/>
            <person name="Armour M."/>
            <person name="Olukolu B."/>
            <person name="Poorten T."/>
            <person name="Britton C."/>
            <person name="Davik J."/>
            <person name="Ashrafi H."/>
            <person name="Aiden E.L."/>
            <person name="Borodovsky M."/>
            <person name="Worthington M."/>
        </authorList>
    </citation>
    <scope>NUCLEOTIDE SEQUENCE [LARGE SCALE GENOMIC DNA]</scope>
    <source>
        <strain evidence="2">PI 553951</strain>
    </source>
</reference>
<organism evidence="2 3">
    <name type="scientific">Rubus argutus</name>
    <name type="common">Southern blackberry</name>
    <dbReference type="NCBI Taxonomy" id="59490"/>
    <lineage>
        <taxon>Eukaryota</taxon>
        <taxon>Viridiplantae</taxon>
        <taxon>Streptophyta</taxon>
        <taxon>Embryophyta</taxon>
        <taxon>Tracheophyta</taxon>
        <taxon>Spermatophyta</taxon>
        <taxon>Magnoliopsida</taxon>
        <taxon>eudicotyledons</taxon>
        <taxon>Gunneridae</taxon>
        <taxon>Pentapetalae</taxon>
        <taxon>rosids</taxon>
        <taxon>fabids</taxon>
        <taxon>Rosales</taxon>
        <taxon>Rosaceae</taxon>
        <taxon>Rosoideae</taxon>
        <taxon>Rosoideae incertae sedis</taxon>
        <taxon>Rubus</taxon>
    </lineage>
</organism>
<proteinExistence type="predicted"/>
<dbReference type="AlphaFoldDB" id="A0AAW1W4H6"/>
<comment type="caution">
    <text evidence="2">The sequence shown here is derived from an EMBL/GenBank/DDBJ whole genome shotgun (WGS) entry which is preliminary data.</text>
</comment>
<gene>
    <name evidence="2" type="ORF">M0R45_028055</name>
</gene>
<feature type="compositionally biased region" description="Basic and acidic residues" evidence="1">
    <location>
        <begin position="132"/>
        <end position="158"/>
    </location>
</feature>
<accession>A0AAW1W4H6</accession>
<evidence type="ECO:0000256" key="1">
    <source>
        <dbReference type="SAM" id="MobiDB-lite"/>
    </source>
</evidence>
<feature type="compositionally biased region" description="Low complexity" evidence="1">
    <location>
        <begin position="172"/>
        <end position="182"/>
    </location>
</feature>
<sequence>MVMVGTNIHHCRGHLDVHHRTDNHPNNDEGQDFIINIDDPEEISGLAGEIGEGGQVKEENEFLQLLNAPPSEEDRSEWEVGVGADFDDFAKLLDDANHPMDSECAQNQNFEERNGDKAVGGVLQQQGGFSSHSDDKTRVNKELRDSTRKLRFKTDRSRRSSSSGVKTDRSRQSSGSRAASSQKKMLTLNVRVDMPKLGIYDVDTRVNVKASDKIMLLKQKLRDIAKTESRLLPLTSLVPDPYFFLHLQVGIDGYTHHIALHNDQLSFKKAGVVCDGSTILAVSPTIPIYIHLT</sequence>
<dbReference type="Proteomes" id="UP001457282">
    <property type="component" value="Unassembled WGS sequence"/>
</dbReference>
<feature type="region of interest" description="Disordered" evidence="1">
    <location>
        <begin position="122"/>
        <end position="182"/>
    </location>
</feature>
<protein>
    <submittedName>
        <fullName evidence="2">Uncharacterized protein</fullName>
    </submittedName>
</protein>
<dbReference type="EMBL" id="JBEDUW010000006">
    <property type="protein sequence ID" value="KAK9919463.1"/>
    <property type="molecule type" value="Genomic_DNA"/>
</dbReference>
<keyword evidence="3" id="KW-1185">Reference proteome</keyword>